<protein>
    <submittedName>
        <fullName evidence="1">CLUMA_CG011777, isoform A</fullName>
    </submittedName>
</protein>
<dbReference type="AlphaFoldDB" id="A0A1J1IDX9"/>
<evidence type="ECO:0000313" key="2">
    <source>
        <dbReference type="Proteomes" id="UP000183832"/>
    </source>
</evidence>
<name>A0A1J1IDX9_9DIPT</name>
<accession>A0A1J1IDX9</accession>
<evidence type="ECO:0000313" key="1">
    <source>
        <dbReference type="EMBL" id="CRK98419.1"/>
    </source>
</evidence>
<reference evidence="1 2" key="1">
    <citation type="submission" date="2015-04" db="EMBL/GenBank/DDBJ databases">
        <authorList>
            <person name="Syromyatnikov M.Y."/>
            <person name="Popov V.N."/>
        </authorList>
    </citation>
    <scope>NUCLEOTIDE SEQUENCE [LARGE SCALE GENOMIC DNA]</scope>
</reference>
<dbReference type="EMBL" id="CVRI01000047">
    <property type="protein sequence ID" value="CRK98419.1"/>
    <property type="molecule type" value="Genomic_DNA"/>
</dbReference>
<proteinExistence type="predicted"/>
<sequence length="94" mass="11105">MFSNDKCCFRRFVPGGKLRSTFTYPNLNNYLVHYIMSVVELIKLSFSHIMREKCSQMKHLETTQCLNRLKISKEPDIPPTLMNFSFSFFSTQLK</sequence>
<keyword evidence="2" id="KW-1185">Reference proteome</keyword>
<gene>
    <name evidence="1" type="ORF">CLUMA_CG011777</name>
</gene>
<organism evidence="1 2">
    <name type="scientific">Clunio marinus</name>
    <dbReference type="NCBI Taxonomy" id="568069"/>
    <lineage>
        <taxon>Eukaryota</taxon>
        <taxon>Metazoa</taxon>
        <taxon>Ecdysozoa</taxon>
        <taxon>Arthropoda</taxon>
        <taxon>Hexapoda</taxon>
        <taxon>Insecta</taxon>
        <taxon>Pterygota</taxon>
        <taxon>Neoptera</taxon>
        <taxon>Endopterygota</taxon>
        <taxon>Diptera</taxon>
        <taxon>Nematocera</taxon>
        <taxon>Chironomoidea</taxon>
        <taxon>Chironomidae</taxon>
        <taxon>Clunio</taxon>
    </lineage>
</organism>
<dbReference type="Proteomes" id="UP000183832">
    <property type="component" value="Unassembled WGS sequence"/>
</dbReference>